<evidence type="ECO:0000313" key="3">
    <source>
        <dbReference type="EMBL" id="RZC67727.1"/>
    </source>
</evidence>
<gene>
    <name evidence="3" type="ORF">C5167_011418</name>
</gene>
<evidence type="ECO:0000256" key="1">
    <source>
        <dbReference type="SAM" id="Phobius"/>
    </source>
</evidence>
<protein>
    <recommendedName>
        <fullName evidence="2">Cytochrome b/b6 N-terminal region profile domain-containing protein</fullName>
    </recommendedName>
</protein>
<dbReference type="PROSITE" id="PS51002">
    <property type="entry name" value="CYTB_NTER"/>
    <property type="match status" value="1"/>
</dbReference>
<dbReference type="AlphaFoldDB" id="A0A4Y7K485"/>
<feature type="transmembrane region" description="Helical" evidence="1">
    <location>
        <begin position="71"/>
        <end position="98"/>
    </location>
</feature>
<dbReference type="Gene3D" id="1.20.810.10">
    <property type="entry name" value="Cytochrome Bc1 Complex, Chain C"/>
    <property type="match status" value="1"/>
</dbReference>
<dbReference type="Gramene" id="RZC67727">
    <property type="protein sequence ID" value="RZC67727"/>
    <property type="gene ID" value="C5167_011418"/>
</dbReference>
<dbReference type="EMBL" id="CM010720">
    <property type="protein sequence ID" value="RZC67727.1"/>
    <property type="molecule type" value="Genomic_DNA"/>
</dbReference>
<dbReference type="PANTHER" id="PTHR19271">
    <property type="entry name" value="CYTOCHROME B"/>
    <property type="match status" value="1"/>
</dbReference>
<dbReference type="InterPro" id="IPR027387">
    <property type="entry name" value="Cytb/b6-like_sf"/>
</dbReference>
<reference evidence="3 4" key="1">
    <citation type="journal article" date="2018" name="Science">
        <title>The opium poppy genome and morphinan production.</title>
        <authorList>
            <person name="Guo L."/>
            <person name="Winzer T."/>
            <person name="Yang X."/>
            <person name="Li Y."/>
            <person name="Ning Z."/>
            <person name="He Z."/>
            <person name="Teodor R."/>
            <person name="Lu Y."/>
            <person name="Bowser T.A."/>
            <person name="Graham I.A."/>
            <person name="Ye K."/>
        </authorList>
    </citation>
    <scope>NUCLEOTIDE SEQUENCE [LARGE SCALE GENOMIC DNA]</scope>
    <source>
        <strain evidence="4">cv. HN1</strain>
        <tissue evidence="3">Leaves</tissue>
    </source>
</reference>
<dbReference type="STRING" id="3469.A0A4Y7K485"/>
<evidence type="ECO:0000313" key="4">
    <source>
        <dbReference type="Proteomes" id="UP000316621"/>
    </source>
</evidence>
<dbReference type="GO" id="GO:0008121">
    <property type="term" value="F:quinol-cytochrome-c reductase activity"/>
    <property type="evidence" value="ECO:0007669"/>
    <property type="project" value="TreeGrafter"/>
</dbReference>
<organism evidence="3 4">
    <name type="scientific">Papaver somniferum</name>
    <name type="common">Opium poppy</name>
    <dbReference type="NCBI Taxonomy" id="3469"/>
    <lineage>
        <taxon>Eukaryota</taxon>
        <taxon>Viridiplantae</taxon>
        <taxon>Streptophyta</taxon>
        <taxon>Embryophyta</taxon>
        <taxon>Tracheophyta</taxon>
        <taxon>Spermatophyta</taxon>
        <taxon>Magnoliopsida</taxon>
        <taxon>Ranunculales</taxon>
        <taxon>Papaveraceae</taxon>
        <taxon>Papaveroideae</taxon>
        <taxon>Papaver</taxon>
    </lineage>
</organism>
<name>A0A4Y7K485_PAPSO</name>
<feature type="domain" description="Cytochrome b/b6 N-terminal region profile" evidence="2">
    <location>
        <begin position="37"/>
        <end position="118"/>
    </location>
</feature>
<sequence>MESLTFLPSSESFSHDFRWSRNSLSRGNKKRMSQKREMTVRNQRFSIVKQPIASVLNQHLIDYPTPSNLSYWWGFGSLAGICLVIQIMTGIFLAMHYMPHADLAFNKRLPTVKLSFKG</sequence>
<dbReference type="Pfam" id="PF00033">
    <property type="entry name" value="Cytochrome_B"/>
    <property type="match status" value="1"/>
</dbReference>
<keyword evidence="4" id="KW-1185">Reference proteome</keyword>
<keyword evidence="1" id="KW-0812">Transmembrane</keyword>
<dbReference type="InterPro" id="IPR005797">
    <property type="entry name" value="Cyt_b/b6_N"/>
</dbReference>
<dbReference type="GO" id="GO:0006122">
    <property type="term" value="P:mitochondrial electron transport, ubiquinol to cytochrome c"/>
    <property type="evidence" value="ECO:0007669"/>
    <property type="project" value="TreeGrafter"/>
</dbReference>
<dbReference type="GO" id="GO:0016020">
    <property type="term" value="C:membrane"/>
    <property type="evidence" value="ECO:0007669"/>
    <property type="project" value="InterPro"/>
</dbReference>
<dbReference type="InterPro" id="IPR016174">
    <property type="entry name" value="Di-haem_cyt_TM"/>
</dbReference>
<keyword evidence="1" id="KW-1133">Transmembrane helix</keyword>
<dbReference type="SUPFAM" id="SSF81342">
    <property type="entry name" value="Transmembrane di-heme cytochromes"/>
    <property type="match status" value="1"/>
</dbReference>
<dbReference type="GO" id="GO:0016491">
    <property type="term" value="F:oxidoreductase activity"/>
    <property type="evidence" value="ECO:0007669"/>
    <property type="project" value="InterPro"/>
</dbReference>
<proteinExistence type="predicted"/>
<evidence type="ECO:0000259" key="2">
    <source>
        <dbReference type="PROSITE" id="PS51002"/>
    </source>
</evidence>
<dbReference type="GO" id="GO:0005739">
    <property type="term" value="C:mitochondrion"/>
    <property type="evidence" value="ECO:0007669"/>
    <property type="project" value="GOC"/>
</dbReference>
<dbReference type="Proteomes" id="UP000316621">
    <property type="component" value="Chromosome 6"/>
</dbReference>
<accession>A0A4Y7K485</accession>
<keyword evidence="1" id="KW-0472">Membrane</keyword>
<dbReference type="PANTHER" id="PTHR19271:SF16">
    <property type="entry name" value="CYTOCHROME B"/>
    <property type="match status" value="1"/>
</dbReference>